<dbReference type="SUPFAM" id="SSF160246">
    <property type="entry name" value="EspE N-terminal domain-like"/>
    <property type="match status" value="1"/>
</dbReference>
<feature type="transmembrane region" description="Helical" evidence="7">
    <location>
        <begin position="617"/>
        <end position="637"/>
    </location>
</feature>
<keyword evidence="4 7" id="KW-0812">Transmembrane</keyword>
<dbReference type="GO" id="GO:0016757">
    <property type="term" value="F:glycosyltransferase activity"/>
    <property type="evidence" value="ECO:0007669"/>
    <property type="project" value="UniProtKB-KW"/>
</dbReference>
<dbReference type="RefSeq" id="WP_046828430.1">
    <property type="nucleotide sequence ID" value="NZ_LBIA02000001.1"/>
</dbReference>
<dbReference type="InterPro" id="IPR037257">
    <property type="entry name" value="T2SS_E_N_sf"/>
</dbReference>
<dbReference type="SUPFAM" id="SSF53448">
    <property type="entry name" value="Nucleotide-diphospho-sugar transferases"/>
    <property type="match status" value="1"/>
</dbReference>
<reference evidence="9" key="1">
    <citation type="submission" date="2019-04" db="EMBL/GenBank/DDBJ databases">
        <title>Whole genome sequencing of cave bacteria.</title>
        <authorList>
            <person name="Gan H.M."/>
            <person name="Barton H."/>
            <person name="Savka M.A."/>
        </authorList>
    </citation>
    <scope>NUCLEOTIDE SEQUENCE [LARGE SCALE GENOMIC DNA]</scope>
    <source>
        <strain evidence="9">LC387</strain>
    </source>
</reference>
<comment type="subcellular location">
    <subcellularLocation>
        <location evidence="1">Membrane</location>
        <topology evidence="1">Multi-pass membrane protein</topology>
    </subcellularLocation>
</comment>
<dbReference type="GO" id="GO:0016020">
    <property type="term" value="C:membrane"/>
    <property type="evidence" value="ECO:0007669"/>
    <property type="project" value="UniProtKB-SubCell"/>
</dbReference>
<dbReference type="Gene3D" id="3.90.550.10">
    <property type="entry name" value="Spore Coat Polysaccharide Biosynthesis Protein SpsA, Chain A"/>
    <property type="match status" value="1"/>
</dbReference>
<protein>
    <submittedName>
        <fullName evidence="9">Glycosyltransferase</fullName>
    </submittedName>
</protein>
<evidence type="ECO:0000256" key="3">
    <source>
        <dbReference type="ARBA" id="ARBA00022679"/>
    </source>
</evidence>
<evidence type="ECO:0000256" key="7">
    <source>
        <dbReference type="SAM" id="Phobius"/>
    </source>
</evidence>
<dbReference type="PANTHER" id="PTHR43867">
    <property type="entry name" value="CELLULOSE SYNTHASE CATALYTIC SUBUNIT A [UDP-FORMING]"/>
    <property type="match status" value="1"/>
</dbReference>
<dbReference type="InterPro" id="IPR029044">
    <property type="entry name" value="Nucleotide-diphossugar_trans"/>
</dbReference>
<dbReference type="Pfam" id="PF13632">
    <property type="entry name" value="Glyco_trans_2_3"/>
    <property type="match status" value="1"/>
</dbReference>
<dbReference type="InterPro" id="IPR050321">
    <property type="entry name" value="Glycosyltr_2/OpgH_subfam"/>
</dbReference>
<evidence type="ECO:0000256" key="5">
    <source>
        <dbReference type="ARBA" id="ARBA00022989"/>
    </source>
</evidence>
<feature type="domain" description="Glycosyltransferase 2-like" evidence="8">
    <location>
        <begin position="374"/>
        <end position="561"/>
    </location>
</feature>
<dbReference type="InterPro" id="IPR001173">
    <property type="entry name" value="Glyco_trans_2-like"/>
</dbReference>
<proteinExistence type="predicted"/>
<keyword evidence="5 7" id="KW-1133">Transmembrane helix</keyword>
<keyword evidence="2" id="KW-0328">Glycosyltransferase</keyword>
<keyword evidence="10" id="KW-1185">Reference proteome</keyword>
<dbReference type="AlphaFoldDB" id="A0A4U6BL54"/>
<keyword evidence="6 7" id="KW-0472">Membrane</keyword>
<name>A0A4U6BL54_9BRAD</name>
<gene>
    <name evidence="9" type="ORF">YH63_005770</name>
</gene>
<dbReference type="PANTHER" id="PTHR43867:SF2">
    <property type="entry name" value="CELLULOSE SYNTHASE CATALYTIC SUBUNIT A [UDP-FORMING]"/>
    <property type="match status" value="1"/>
</dbReference>
<evidence type="ECO:0000256" key="1">
    <source>
        <dbReference type="ARBA" id="ARBA00004141"/>
    </source>
</evidence>
<keyword evidence="3" id="KW-0808">Transferase</keyword>
<evidence type="ECO:0000256" key="6">
    <source>
        <dbReference type="ARBA" id="ARBA00023136"/>
    </source>
</evidence>
<evidence type="ECO:0000313" key="10">
    <source>
        <dbReference type="Proteomes" id="UP000034832"/>
    </source>
</evidence>
<accession>A0A4U6BL54</accession>
<evidence type="ECO:0000256" key="2">
    <source>
        <dbReference type="ARBA" id="ARBA00022676"/>
    </source>
</evidence>
<feature type="transmembrane region" description="Helical" evidence="7">
    <location>
        <begin position="534"/>
        <end position="560"/>
    </location>
</feature>
<organism evidence="9 10">
    <name type="scientific">Afipia massiliensis</name>
    <dbReference type="NCBI Taxonomy" id="211460"/>
    <lineage>
        <taxon>Bacteria</taxon>
        <taxon>Pseudomonadati</taxon>
        <taxon>Pseudomonadota</taxon>
        <taxon>Alphaproteobacteria</taxon>
        <taxon>Hyphomicrobiales</taxon>
        <taxon>Nitrobacteraceae</taxon>
        <taxon>Afipia</taxon>
    </lineage>
</organism>
<dbReference type="STRING" id="211460.YH63_13155"/>
<dbReference type="OrthoDB" id="7431422at2"/>
<sequence>MAVAGRASEFGEARPQRFAGLTASARNLTTLLAGFLGRPRSQNDNQPGHHEPGPAVELDCLRHVLAPELLAAAGQRSEDLGIGADRVLIQWGVINEGVYLDHLAVHTGLDIETLEYVSRTDCPLPDGGLHLCARHGLLPIRQRGGLVYVSAPHGYSARRIVRLIARYPLLRPRIRLTSIARFNSFLEYHSGDALADTAAKGLATRFPDLSAAPAPASHGRLFRFFRYLLRLSVPVVLLTLAPMLLLDAFGVILAIWFLLFTSLRLAGCFSPPKRRPRLPRLHDSQLPIYTVVAALYREASSVAPLMQHIDDLDYPREKLDIKLVIETDDLQTRAAIARLGPMPHVQVIIAPDVGPRTKPKALNCALIFARGTFITVFDAEDRPEPGQLREALDVFRTHGSDVACAQASLCIDNTADGWIPRMFTAEYAGQFDVFLQGFSNFEMPLPLGGSSNHFRTCVLREVGGWDPYNVTEDADLGFRLARFRYRSVMFLSTTYEEAPARFGSWLRQRSRWMKGWMQTWSVHMRSPRQLWRDAGASGFFTLNIIVGGNVLTALAHPLLIGELLVRGAMSVFDDDLSSFFAKPYVELYLATIVAGYLTTIAIGLIGLVKRNLLGEAWVLVLTPVYWVCLSIAAWRALYQLLAEPYHWEKTEHGLAQHSRIASQRRAEAGERRGWLRDNA</sequence>
<feature type="transmembrane region" description="Helical" evidence="7">
    <location>
        <begin position="587"/>
        <end position="608"/>
    </location>
</feature>
<comment type="caution">
    <text evidence="9">The sequence shown here is derived from an EMBL/GenBank/DDBJ whole genome shotgun (WGS) entry which is preliminary data.</text>
</comment>
<evidence type="ECO:0000256" key="4">
    <source>
        <dbReference type="ARBA" id="ARBA00022692"/>
    </source>
</evidence>
<evidence type="ECO:0000313" key="9">
    <source>
        <dbReference type="EMBL" id="TKT70952.1"/>
    </source>
</evidence>
<evidence type="ECO:0000259" key="8">
    <source>
        <dbReference type="Pfam" id="PF13632"/>
    </source>
</evidence>
<dbReference type="Proteomes" id="UP000034832">
    <property type="component" value="Unassembled WGS sequence"/>
</dbReference>
<dbReference type="EMBL" id="LBIA02000001">
    <property type="protein sequence ID" value="TKT70952.1"/>
    <property type="molecule type" value="Genomic_DNA"/>
</dbReference>